<dbReference type="InterPro" id="IPR008936">
    <property type="entry name" value="Rho_GTPase_activation_prot"/>
</dbReference>
<dbReference type="GO" id="GO:0051049">
    <property type="term" value="P:regulation of transport"/>
    <property type="evidence" value="ECO:0007669"/>
    <property type="project" value="UniProtKB-ARBA"/>
</dbReference>
<dbReference type="Pfam" id="PF02204">
    <property type="entry name" value="VPS9"/>
    <property type="match status" value="1"/>
</dbReference>
<feature type="region of interest" description="Disordered" evidence="7">
    <location>
        <begin position="743"/>
        <end position="765"/>
    </location>
</feature>
<evidence type="ECO:0000313" key="10">
    <source>
        <dbReference type="EMBL" id="VDI53754.1"/>
    </source>
</evidence>
<evidence type="ECO:0008006" key="12">
    <source>
        <dbReference type="Google" id="ProtNLM"/>
    </source>
</evidence>
<feature type="domain" description="VPS9" evidence="9">
    <location>
        <begin position="1319"/>
        <end position="1459"/>
    </location>
</feature>
<feature type="domain" description="Ras-GAP" evidence="8">
    <location>
        <begin position="131"/>
        <end position="327"/>
    </location>
</feature>
<evidence type="ECO:0000256" key="6">
    <source>
        <dbReference type="ARBA" id="ARBA00023136"/>
    </source>
</evidence>
<dbReference type="EMBL" id="UYJE01007334">
    <property type="protein sequence ID" value="VDI53754.1"/>
    <property type="molecule type" value="Genomic_DNA"/>
</dbReference>
<feature type="compositionally biased region" description="Polar residues" evidence="7">
    <location>
        <begin position="417"/>
        <end position="431"/>
    </location>
</feature>
<feature type="region of interest" description="Disordered" evidence="7">
    <location>
        <begin position="487"/>
        <end position="513"/>
    </location>
</feature>
<dbReference type="Gene3D" id="1.10.246.120">
    <property type="match status" value="1"/>
</dbReference>
<keyword evidence="3" id="KW-0343">GTPase activation</keyword>
<dbReference type="InterPro" id="IPR041545">
    <property type="entry name" value="DUF5601"/>
</dbReference>
<proteinExistence type="inferred from homology"/>
<comment type="similarity">
    <text evidence="2">Belongs to the GAPVD1 family.</text>
</comment>
<protein>
    <recommendedName>
        <fullName evidence="12">GTPase-activating protein and VPS9 domain-containing protein 1</fullName>
    </recommendedName>
</protein>
<feature type="compositionally biased region" description="Low complexity" evidence="7">
    <location>
        <begin position="929"/>
        <end position="940"/>
    </location>
</feature>
<reference evidence="10" key="1">
    <citation type="submission" date="2018-11" db="EMBL/GenBank/DDBJ databases">
        <authorList>
            <person name="Alioto T."/>
            <person name="Alioto T."/>
        </authorList>
    </citation>
    <scope>NUCLEOTIDE SEQUENCE</scope>
</reference>
<keyword evidence="6" id="KW-0472">Membrane</keyword>
<evidence type="ECO:0000256" key="7">
    <source>
        <dbReference type="SAM" id="MobiDB-lite"/>
    </source>
</evidence>
<dbReference type="GO" id="GO:0005085">
    <property type="term" value="F:guanyl-nucleotide exchange factor activity"/>
    <property type="evidence" value="ECO:0007669"/>
    <property type="project" value="UniProtKB-KW"/>
</dbReference>
<dbReference type="InterPro" id="IPR037191">
    <property type="entry name" value="VPS9_dom_sf"/>
</dbReference>
<sequence length="1459" mass="163697">MTLPSDLVELAHHLKQENLFVHAQRTNIHKAFEDVRKYSDDLFHQSWIARQQRSCMYKLLFASNISAREVCSSNNQLEWTNFVDGYKYLGYQDCKYGEFLKILRDSPVYAAHCIDNGEKSGVENTQDVLKTIVSAVYGNVILHEDEHLAMQMMKTLAELQLANAEDPRRLIRKGTCGFRLMFLQLFDCLFSARLFLTAALHEAVMKLMMEDEWFYDIDPGKALVRFPAAERQKRFGAEGTPQYAEKMQDYRKFIVDKLVILTNRFVSALKNNMHCFPPALGWLISQVYHILLKTGKHDIDKIRVICVDLVFTLFVCPAICDPEPYGITLPKLYKCLPYLSGRGDSKEKDLYDRFEKGCVSSLLDSILETCGTELPNYNHGNTSDLQEAISEGASSHSVGSVDLENDDDPDDNFSDMISANVSGRGTPNISGRDTPPSPAGSVEAPVHQLQQEAIEPIQLPVTVPKKNREDVTERFGKFEIKNEFPVDETKSTVSDTWSTDVLASDSEPPEQNQYDRLEEIGEEIVRQSLLARNEPLSELSETASDAWSTDVLASDNEEKQAEELSEFDQDDIGSVMTDVSSVSGDHGNIEIQEDTPLASGQETPENQLEKFDTAANGAASVLSKPNKNSNEANLPSAEASVSFADFPNYFHDNDSYRHGPSDSKIGNTGSFTSRFLKKKRPKTVQMNVDNVFEGDDKTNDGGNSNKLSLPSTSKHTRFQQKLKNAPGNLSFAVPETSVRNVQSENFGSSNGDLVKTSTGQGARPKVQQRATYPLFDNPSASGEVLPVERRGKISNLEANSVDSGIGTPRSDSGIDGNSRSEVASLSEQTGNLKISEQQNTKFDANRLSLALSMFDPVSNENAEEDQTLISLDATETNNTDIMRSVLDKRSSSNKDKRETVIIDDTMFPIPSKSANSVDLLAANDFNDDSSSAGSGNSGDDVPFAKSSRSASFDNISQKSEEKGTVDAADPEDVGRTPTKSRSLFKSFKEKVTRSGKKNKDNKDKIVRNESFDSIASSSLPTNDTPLKPDSSKEETSDDILEKYRPKPASNISNSAEACQVEVPPQPTKRPSIKEETSSQPYYDPNNLENCVLFLDAKRKLRLVLSNCDCDIGQNVLDFGFSYVPSSPKEVDTHRDNNELLLLLRSQLAEAINLQNKEAIAQLHEAIRCIKLFDSKGCKKLVNALKDEYQTRTAYISYLIRCQQGLLATQSYVQRLLSRVQRDKTVCNKHLVNVCVRLFIETKEGYVVNFIQDFQKLTVSDEKTDLVERFLQFLYQQMTNNPILQASTENQMDDARLSIERYIMSRIYTHAMFPNGDGDILRDQILHQHIKKLAQIITPNHKHLQIPKMYQFECPWTAAQREIYMINAYKTPKDKLKCVHRCSTTIMNLLSMANDKSVPAADEFMPVLIFVIIKANPPCLLSTVQYVNSFYGNRLQGEEQYWWMQFSSVVEYIKTMDYSD</sequence>
<dbReference type="PROSITE" id="PS50018">
    <property type="entry name" value="RAS_GTPASE_ACTIV_2"/>
    <property type="match status" value="1"/>
</dbReference>
<dbReference type="GO" id="GO:0006897">
    <property type="term" value="P:endocytosis"/>
    <property type="evidence" value="ECO:0007669"/>
    <property type="project" value="UniProtKB-KW"/>
</dbReference>
<feature type="compositionally biased region" description="Basic and acidic residues" evidence="7">
    <location>
        <begin position="986"/>
        <end position="1010"/>
    </location>
</feature>
<feature type="region of interest" description="Disordered" evidence="7">
    <location>
        <begin position="536"/>
        <end position="589"/>
    </location>
</feature>
<dbReference type="GO" id="GO:0031267">
    <property type="term" value="F:small GTPase binding"/>
    <property type="evidence" value="ECO:0007669"/>
    <property type="project" value="TreeGrafter"/>
</dbReference>
<dbReference type="SUPFAM" id="SSF109993">
    <property type="entry name" value="VPS9 domain"/>
    <property type="match status" value="1"/>
</dbReference>
<feature type="compositionally biased region" description="Polar residues" evidence="7">
    <location>
        <begin position="491"/>
        <end position="501"/>
    </location>
</feature>
<feature type="compositionally biased region" description="Polar residues" evidence="7">
    <location>
        <begin position="743"/>
        <end position="760"/>
    </location>
</feature>
<dbReference type="GO" id="GO:0005829">
    <property type="term" value="C:cytosol"/>
    <property type="evidence" value="ECO:0007669"/>
    <property type="project" value="TreeGrafter"/>
</dbReference>
<dbReference type="SMART" id="SM00167">
    <property type="entry name" value="VPS9"/>
    <property type="match status" value="1"/>
</dbReference>
<keyword evidence="4" id="KW-0254">Endocytosis</keyword>
<feature type="compositionally biased region" description="Polar residues" evidence="7">
    <location>
        <begin position="946"/>
        <end position="957"/>
    </location>
</feature>
<dbReference type="GO" id="GO:0005096">
    <property type="term" value="F:GTPase activator activity"/>
    <property type="evidence" value="ECO:0007669"/>
    <property type="project" value="UniProtKB-KW"/>
</dbReference>
<dbReference type="GO" id="GO:0016020">
    <property type="term" value="C:membrane"/>
    <property type="evidence" value="ECO:0007669"/>
    <property type="project" value="UniProtKB-SubCell"/>
</dbReference>
<dbReference type="Gene3D" id="1.20.1050.80">
    <property type="entry name" value="VPS9 domain"/>
    <property type="match status" value="1"/>
</dbReference>
<dbReference type="PANTHER" id="PTHR23101:SF25">
    <property type="entry name" value="GTPASE-ACTIVATING PROTEIN AND VPS9 DOMAIN-CONTAINING PROTEIN 1"/>
    <property type="match status" value="1"/>
</dbReference>
<dbReference type="InterPro" id="IPR045046">
    <property type="entry name" value="Vps9-like"/>
</dbReference>
<dbReference type="PANTHER" id="PTHR23101">
    <property type="entry name" value="RAB GDP/GTP EXCHANGE FACTOR"/>
    <property type="match status" value="1"/>
</dbReference>
<evidence type="ECO:0000256" key="4">
    <source>
        <dbReference type="ARBA" id="ARBA00022583"/>
    </source>
</evidence>
<evidence type="ECO:0000256" key="2">
    <source>
        <dbReference type="ARBA" id="ARBA00008489"/>
    </source>
</evidence>
<feature type="compositionally biased region" description="Polar residues" evidence="7">
    <location>
        <begin position="700"/>
        <end position="713"/>
    </location>
</feature>
<feature type="compositionally biased region" description="Polar residues" evidence="7">
    <location>
        <begin position="1011"/>
        <end position="1024"/>
    </location>
</feature>
<dbReference type="GO" id="GO:0030139">
    <property type="term" value="C:endocytic vesicle"/>
    <property type="evidence" value="ECO:0007669"/>
    <property type="project" value="TreeGrafter"/>
</dbReference>
<evidence type="ECO:0000259" key="9">
    <source>
        <dbReference type="PROSITE" id="PS51205"/>
    </source>
</evidence>
<dbReference type="OrthoDB" id="10264848at2759"/>
<dbReference type="InterPro" id="IPR003123">
    <property type="entry name" value="VPS9"/>
</dbReference>
<keyword evidence="11" id="KW-1185">Reference proteome</keyword>
<gene>
    <name evidence="10" type="ORF">MGAL_10B073210</name>
</gene>
<evidence type="ECO:0000256" key="5">
    <source>
        <dbReference type="ARBA" id="ARBA00022658"/>
    </source>
</evidence>
<comment type="caution">
    <text evidence="10">The sequence shown here is derived from an EMBL/GenBank/DDBJ whole genome shotgun (WGS) entry which is preliminary data.</text>
</comment>
<accession>A0A8B6FUK2</accession>
<dbReference type="SUPFAM" id="SSF48350">
    <property type="entry name" value="GTPase activation domain, GAP"/>
    <property type="match status" value="1"/>
</dbReference>
<dbReference type="InterPro" id="IPR001936">
    <property type="entry name" value="RasGAP_dom"/>
</dbReference>
<dbReference type="Proteomes" id="UP000596742">
    <property type="component" value="Unassembled WGS sequence"/>
</dbReference>
<feature type="region of interest" description="Disordered" evidence="7">
    <location>
        <begin position="799"/>
        <end position="819"/>
    </location>
</feature>
<organism evidence="10 11">
    <name type="scientific">Mytilus galloprovincialis</name>
    <name type="common">Mediterranean mussel</name>
    <dbReference type="NCBI Taxonomy" id="29158"/>
    <lineage>
        <taxon>Eukaryota</taxon>
        <taxon>Metazoa</taxon>
        <taxon>Spiralia</taxon>
        <taxon>Lophotrochozoa</taxon>
        <taxon>Mollusca</taxon>
        <taxon>Bivalvia</taxon>
        <taxon>Autobranchia</taxon>
        <taxon>Pteriomorphia</taxon>
        <taxon>Mytilida</taxon>
        <taxon>Mytiloidea</taxon>
        <taxon>Mytilidae</taxon>
        <taxon>Mytilinae</taxon>
        <taxon>Mytilus</taxon>
    </lineage>
</organism>
<feature type="compositionally biased region" description="Acidic residues" evidence="7">
    <location>
        <begin position="403"/>
        <end position="413"/>
    </location>
</feature>
<comment type="subcellular location">
    <subcellularLocation>
        <location evidence="1">Membrane</location>
        <topology evidence="1">Peripheral membrane protein</topology>
    </subcellularLocation>
</comment>
<dbReference type="PROSITE" id="PS51205">
    <property type="entry name" value="VPS9"/>
    <property type="match status" value="1"/>
</dbReference>
<dbReference type="FunFam" id="1.20.1050.80:FF:000001">
    <property type="entry name" value="GTPase-activating protein and VPS9 domain-containing protein 1 isoform X1"/>
    <property type="match status" value="1"/>
</dbReference>
<evidence type="ECO:0000256" key="1">
    <source>
        <dbReference type="ARBA" id="ARBA00004170"/>
    </source>
</evidence>
<evidence type="ECO:0000313" key="11">
    <source>
        <dbReference type="Proteomes" id="UP000596742"/>
    </source>
</evidence>
<evidence type="ECO:0000259" key="8">
    <source>
        <dbReference type="PROSITE" id="PS50018"/>
    </source>
</evidence>
<name>A0A8B6FUK2_MYTGA</name>
<dbReference type="Pfam" id="PF00616">
    <property type="entry name" value="RasGAP"/>
    <property type="match status" value="1"/>
</dbReference>
<keyword evidence="5" id="KW-0344">Guanine-nucleotide releasing factor</keyword>
<feature type="region of interest" description="Disordered" evidence="7">
    <location>
        <begin position="929"/>
        <end position="1080"/>
    </location>
</feature>
<feature type="compositionally biased region" description="Basic and acidic residues" evidence="7">
    <location>
        <begin position="1029"/>
        <end position="1044"/>
    </location>
</feature>
<feature type="region of interest" description="Disordered" evidence="7">
    <location>
        <begin position="692"/>
        <end position="715"/>
    </location>
</feature>
<feature type="region of interest" description="Disordered" evidence="7">
    <location>
        <begin position="389"/>
        <end position="445"/>
    </location>
</feature>
<dbReference type="Pfam" id="PF18151">
    <property type="entry name" value="DUF5601"/>
    <property type="match status" value="1"/>
</dbReference>
<dbReference type="Gene3D" id="1.10.506.10">
    <property type="entry name" value="GTPase Activation - p120gap, domain 1"/>
    <property type="match status" value="1"/>
</dbReference>
<evidence type="ECO:0000256" key="3">
    <source>
        <dbReference type="ARBA" id="ARBA00022468"/>
    </source>
</evidence>